<evidence type="ECO:0000256" key="4">
    <source>
        <dbReference type="ARBA" id="ARBA00023242"/>
    </source>
</evidence>
<feature type="region of interest" description="Disordered" evidence="5">
    <location>
        <begin position="1"/>
        <end position="39"/>
    </location>
</feature>
<dbReference type="InterPro" id="IPR019002">
    <property type="entry name" value="Ribosome_biogenesis_Nop16"/>
</dbReference>
<keyword evidence="7" id="KW-1185">Reference proteome</keyword>
<reference evidence="6 7" key="1">
    <citation type="journal article" date="2018" name="Mol. Biol. Evol.">
        <title>Analysis of the draft genome of the red seaweed Gracilariopsis chorda provides insights into genome size evolution in Rhodophyta.</title>
        <authorList>
            <person name="Lee J."/>
            <person name="Yang E.C."/>
            <person name="Graf L."/>
            <person name="Yang J.H."/>
            <person name="Qiu H."/>
            <person name="Zel Zion U."/>
            <person name="Chan C.X."/>
            <person name="Stephens T.G."/>
            <person name="Weber A.P.M."/>
            <person name="Boo G.H."/>
            <person name="Boo S.M."/>
            <person name="Kim K.M."/>
            <person name="Shin Y."/>
            <person name="Jung M."/>
            <person name="Lee S.J."/>
            <person name="Yim H.S."/>
            <person name="Lee J.H."/>
            <person name="Bhattacharya D."/>
            <person name="Yoon H.S."/>
        </authorList>
    </citation>
    <scope>NUCLEOTIDE SEQUENCE [LARGE SCALE GENOMIC DNA]</scope>
    <source>
        <strain evidence="6 7">SKKU-2015</strain>
        <tissue evidence="6">Whole body</tissue>
    </source>
</reference>
<proteinExistence type="inferred from homology"/>
<dbReference type="OrthoDB" id="285729at2759"/>
<dbReference type="GO" id="GO:0005730">
    <property type="term" value="C:nucleolus"/>
    <property type="evidence" value="ECO:0007669"/>
    <property type="project" value="UniProtKB-SubCell"/>
</dbReference>
<organism evidence="6 7">
    <name type="scientific">Gracilariopsis chorda</name>
    <dbReference type="NCBI Taxonomy" id="448386"/>
    <lineage>
        <taxon>Eukaryota</taxon>
        <taxon>Rhodophyta</taxon>
        <taxon>Florideophyceae</taxon>
        <taxon>Rhodymeniophycidae</taxon>
        <taxon>Gracilariales</taxon>
        <taxon>Gracilariaceae</taxon>
        <taxon>Gracilariopsis</taxon>
    </lineage>
</organism>
<keyword evidence="4" id="KW-0539">Nucleus</keyword>
<protein>
    <recommendedName>
        <fullName evidence="3">Nucleolar protein 16</fullName>
    </recommendedName>
</protein>
<evidence type="ECO:0000256" key="5">
    <source>
        <dbReference type="SAM" id="MobiDB-lite"/>
    </source>
</evidence>
<dbReference type="EMBL" id="NBIV01000029">
    <property type="protein sequence ID" value="PXF47072.1"/>
    <property type="molecule type" value="Genomic_DNA"/>
</dbReference>
<dbReference type="Pfam" id="PF09420">
    <property type="entry name" value="Nop16"/>
    <property type="match status" value="1"/>
</dbReference>
<comment type="similarity">
    <text evidence="2">Belongs to the NOP16 family.</text>
</comment>
<dbReference type="PANTHER" id="PTHR13243">
    <property type="entry name" value="HSPC111 PROTEIN-RELATED"/>
    <property type="match status" value="1"/>
</dbReference>
<dbReference type="PANTHER" id="PTHR13243:SF1">
    <property type="entry name" value="NUCLEOLAR PROTEIN 16"/>
    <property type="match status" value="1"/>
</dbReference>
<evidence type="ECO:0000256" key="3">
    <source>
        <dbReference type="ARBA" id="ARBA00015522"/>
    </source>
</evidence>
<evidence type="ECO:0000256" key="1">
    <source>
        <dbReference type="ARBA" id="ARBA00004604"/>
    </source>
</evidence>
<evidence type="ECO:0000313" key="6">
    <source>
        <dbReference type="EMBL" id="PXF47072.1"/>
    </source>
</evidence>
<dbReference type="GO" id="GO:0042273">
    <property type="term" value="P:ribosomal large subunit biogenesis"/>
    <property type="evidence" value="ECO:0007669"/>
    <property type="project" value="TreeGrafter"/>
</dbReference>
<name>A0A2V3IY46_9FLOR</name>
<comment type="subcellular location">
    <subcellularLocation>
        <location evidence="1">Nucleus</location>
        <location evidence="1">Nucleolus</location>
    </subcellularLocation>
</comment>
<dbReference type="Proteomes" id="UP000247409">
    <property type="component" value="Unassembled WGS sequence"/>
</dbReference>
<dbReference type="AlphaFoldDB" id="A0A2V3IY46"/>
<gene>
    <name evidence="6" type="ORF">BWQ96_03149</name>
</gene>
<comment type="caution">
    <text evidence="6">The sequence shown here is derived from an EMBL/GenBank/DDBJ whole genome shotgun (WGS) entry which is preliminary data.</text>
</comment>
<evidence type="ECO:0000313" key="7">
    <source>
        <dbReference type="Proteomes" id="UP000247409"/>
    </source>
</evidence>
<sequence length="167" mass="19048">MGKPRPGSRKGMTKLYKSAKRTARKKAAQQRSIRPRSSKVVHETVRSTWDSRLTPGNNLKKIGLQASVNHMAKTRGGRKVSIPIQAIPKDAEAVIEDLEKEASRKERRNLVVHPGERRALEAMIKRHGDNWTAMCRDIKLNYLQWTATQLQRKVERMRAIDATNGMQ</sequence>
<accession>A0A2V3IY46</accession>
<evidence type="ECO:0000256" key="2">
    <source>
        <dbReference type="ARBA" id="ARBA00008479"/>
    </source>
</evidence>